<dbReference type="EMBL" id="JACSIT010000040">
    <property type="protein sequence ID" value="MBC6992950.1"/>
    <property type="molecule type" value="Genomic_DNA"/>
</dbReference>
<gene>
    <name evidence="1" type="ORF">H9S92_02125</name>
</gene>
<reference evidence="1" key="1">
    <citation type="submission" date="2020-08" db="EMBL/GenBank/DDBJ databases">
        <title>Lewinella bacteria from marine environments.</title>
        <authorList>
            <person name="Zhong Y."/>
        </authorList>
    </citation>
    <scope>NUCLEOTIDE SEQUENCE</scope>
    <source>
        <strain evidence="1">KCTC 42187</strain>
    </source>
</reference>
<accession>A0A923T621</accession>
<proteinExistence type="predicted"/>
<comment type="caution">
    <text evidence="1">The sequence shown here is derived from an EMBL/GenBank/DDBJ whole genome shotgun (WGS) entry which is preliminary data.</text>
</comment>
<protein>
    <submittedName>
        <fullName evidence="1">Uncharacterized protein</fullName>
    </submittedName>
</protein>
<evidence type="ECO:0000313" key="2">
    <source>
        <dbReference type="Proteomes" id="UP000650081"/>
    </source>
</evidence>
<dbReference type="RefSeq" id="WP_187465078.1">
    <property type="nucleotide sequence ID" value="NZ_JACSIT010000040.1"/>
</dbReference>
<keyword evidence="2" id="KW-1185">Reference proteome</keyword>
<evidence type="ECO:0000313" key="1">
    <source>
        <dbReference type="EMBL" id="MBC6992950.1"/>
    </source>
</evidence>
<dbReference type="AlphaFoldDB" id="A0A923T621"/>
<name>A0A923T621_9BACT</name>
<dbReference type="Proteomes" id="UP000650081">
    <property type="component" value="Unassembled WGS sequence"/>
</dbReference>
<organism evidence="1 2">
    <name type="scientific">Neolewinella lacunae</name>
    <dbReference type="NCBI Taxonomy" id="1517758"/>
    <lineage>
        <taxon>Bacteria</taxon>
        <taxon>Pseudomonadati</taxon>
        <taxon>Bacteroidota</taxon>
        <taxon>Saprospiria</taxon>
        <taxon>Saprospirales</taxon>
        <taxon>Lewinellaceae</taxon>
        <taxon>Neolewinella</taxon>
    </lineage>
</organism>
<sequence>MEPELEVLKAELIALRAVVAEDRAQRLVHVREKYKNVNQLFQAAISDARSLQDGYESLLRELSLSSIITFIGDINNPVGTKLGFSFMEAIEAAVQKAFLEPLLKEEDGEVKKQRLTDILDKVLKNPLATALLRTNPVSGIISKVVDIASGFVATTLTGTKPKEMFVATREVINKERIANFVNQVEKYEELYTDMYNANIKLERSNDYIKLSMEEELGFSKDAYEKFLTLLSISRDTPFKDLSNLFSKSDELNFSDLEAFLDNQKIQQALKFVRNMEDARIRLTALRGKFTVSIKEFKEDYLIILNKPLEGNWADVDEKQLRNTIEQLQKMSK</sequence>